<evidence type="ECO:0000259" key="1">
    <source>
        <dbReference type="Pfam" id="PF01575"/>
    </source>
</evidence>
<gene>
    <name evidence="2" type="ORF">UB32_15895</name>
</gene>
<dbReference type="InterPro" id="IPR002539">
    <property type="entry name" value="MaoC-like_dom"/>
</dbReference>
<dbReference type="Pfam" id="PF01575">
    <property type="entry name" value="MaoC_dehydratas"/>
    <property type="match status" value="1"/>
</dbReference>
<dbReference type="PANTHER" id="PTHR43664">
    <property type="entry name" value="MONOAMINE OXIDASE-RELATED"/>
    <property type="match status" value="1"/>
</dbReference>
<dbReference type="RefSeq" id="WP_044395479.1">
    <property type="nucleotide sequence ID" value="NZ_JXIQ01000133.1"/>
</dbReference>
<proteinExistence type="predicted"/>
<evidence type="ECO:0000313" key="2">
    <source>
        <dbReference type="EMBL" id="KIY21043.1"/>
    </source>
</evidence>
<sequence length="140" mass="15931">MKYHEIMIDEKFKSASYTVTKEEIMEFASQFDPQYMHIDEEKAKQSMFKGIIASGLHTLCISFKLWTDMNILGEDIIAGTGVNNLKFTKPVYPEDTLYVTAEVIKKTDKTKSGEVTLLLTSYNYDDIQVLQAEISALVSK</sequence>
<dbReference type="OrthoDB" id="9801625at2"/>
<dbReference type="InterPro" id="IPR052342">
    <property type="entry name" value="MCH/BMMD"/>
</dbReference>
<comment type="caution">
    <text evidence="2">The sequence shown here is derived from an EMBL/GenBank/DDBJ whole genome shotgun (WGS) entry which is preliminary data.</text>
</comment>
<dbReference type="AlphaFoldDB" id="A0A0D6Z8X8"/>
<accession>A0A0D6Z8X8</accession>
<organism evidence="2 3">
    <name type="scientific">Mesobacillus subterraneus</name>
    <dbReference type="NCBI Taxonomy" id="285983"/>
    <lineage>
        <taxon>Bacteria</taxon>
        <taxon>Bacillati</taxon>
        <taxon>Bacillota</taxon>
        <taxon>Bacilli</taxon>
        <taxon>Bacillales</taxon>
        <taxon>Bacillaceae</taxon>
        <taxon>Mesobacillus</taxon>
    </lineage>
</organism>
<protein>
    <recommendedName>
        <fullName evidence="1">MaoC-like domain-containing protein</fullName>
    </recommendedName>
</protein>
<dbReference type="SUPFAM" id="SSF54637">
    <property type="entry name" value="Thioesterase/thiol ester dehydrase-isomerase"/>
    <property type="match status" value="1"/>
</dbReference>
<dbReference type="PATRIC" id="fig|285983.3.peg.2249"/>
<dbReference type="Gene3D" id="3.10.129.10">
    <property type="entry name" value="Hotdog Thioesterase"/>
    <property type="match status" value="1"/>
</dbReference>
<reference evidence="2 3" key="1">
    <citation type="submission" date="2015-01" db="EMBL/GenBank/DDBJ databases">
        <title>Draft genome sequences of the supercritical CO2 tolerant bacteria Bacillus subterraneus MITOT1 and Bacillus cereus MIT0214.</title>
        <authorList>
            <person name="Peet K.C."/>
            <person name="Thompson J.R."/>
        </authorList>
    </citation>
    <scope>NUCLEOTIDE SEQUENCE [LARGE SCALE GENOMIC DNA]</scope>
    <source>
        <strain evidence="2 3">MITOT1</strain>
    </source>
</reference>
<feature type="domain" description="MaoC-like" evidence="1">
    <location>
        <begin position="8"/>
        <end position="117"/>
    </location>
</feature>
<name>A0A0D6Z8X8_9BACI</name>
<evidence type="ECO:0000313" key="3">
    <source>
        <dbReference type="Proteomes" id="UP000032512"/>
    </source>
</evidence>
<dbReference type="EMBL" id="JXIQ01000133">
    <property type="protein sequence ID" value="KIY21043.1"/>
    <property type="molecule type" value="Genomic_DNA"/>
</dbReference>
<dbReference type="Proteomes" id="UP000032512">
    <property type="component" value="Unassembled WGS sequence"/>
</dbReference>
<dbReference type="PANTHER" id="PTHR43664:SF1">
    <property type="entry name" value="BETA-METHYLMALYL-COA DEHYDRATASE"/>
    <property type="match status" value="1"/>
</dbReference>
<keyword evidence="3" id="KW-1185">Reference proteome</keyword>
<dbReference type="InterPro" id="IPR029069">
    <property type="entry name" value="HotDog_dom_sf"/>
</dbReference>